<feature type="compositionally biased region" description="Low complexity" evidence="1">
    <location>
        <begin position="311"/>
        <end position="323"/>
    </location>
</feature>
<dbReference type="RefSeq" id="WP_331212902.1">
    <property type="nucleotide sequence ID" value="NZ_JAZGQK010000003.1"/>
</dbReference>
<accession>A0ABU7RMT4</accession>
<dbReference type="Proteomes" id="UP001332243">
    <property type="component" value="Unassembled WGS sequence"/>
</dbReference>
<keyword evidence="2" id="KW-1133">Transmembrane helix</keyword>
<feature type="region of interest" description="Disordered" evidence="1">
    <location>
        <begin position="212"/>
        <end position="346"/>
    </location>
</feature>
<feature type="transmembrane region" description="Helical" evidence="2">
    <location>
        <begin position="14"/>
        <end position="35"/>
    </location>
</feature>
<keyword evidence="2" id="KW-0812">Transmembrane</keyword>
<evidence type="ECO:0000256" key="1">
    <source>
        <dbReference type="SAM" id="MobiDB-lite"/>
    </source>
</evidence>
<feature type="transmembrane region" description="Helical" evidence="2">
    <location>
        <begin position="179"/>
        <end position="200"/>
    </location>
</feature>
<dbReference type="EMBL" id="JAZGQK010000003">
    <property type="protein sequence ID" value="MEE6257788.1"/>
    <property type="molecule type" value="Genomic_DNA"/>
</dbReference>
<evidence type="ECO:0008006" key="5">
    <source>
        <dbReference type="Google" id="ProtNLM"/>
    </source>
</evidence>
<feature type="compositionally biased region" description="Polar residues" evidence="1">
    <location>
        <begin position="325"/>
        <end position="346"/>
    </location>
</feature>
<comment type="caution">
    <text evidence="3">The sequence shown here is derived from an EMBL/GenBank/DDBJ whole genome shotgun (WGS) entry which is preliminary data.</text>
</comment>
<sequence length="346" mass="35871">MDLLDLLKLMFRRWYVSAPIVVGTLGAAFAFGLAIQPEYKTEAAILLVPPTTAQAAPEPDATPQPGNPWLRLGENQMAQAVQISISSHDARMRVAAAGGDPDYEVGLVTRSSILTVAVTAATEQSARATVIAVTQLLTDEVAGKQAEYQPRPGEQITTQVLDPGLNIVPSRSNVLRAQVVIAAIGLLLAAVAAVVYDAVLRRRAAARLGRRDPRTPMTWNGGQAAVGANRSGGQPSVTPAPAARSAPSAPGGRDATQPLSAAAAKIAGRPGDDRGPAYPGDHDRAAGHLANGRAAHAAEERGPGPDRTGDRGPAGPPTRGGYRSAPQSDETILLTTVRNPAEDSSQ</sequence>
<feature type="compositionally biased region" description="Basic and acidic residues" evidence="1">
    <location>
        <begin position="270"/>
        <end position="286"/>
    </location>
</feature>
<organism evidence="3 4">
    <name type="scientific">Plantactinospora sonchi</name>
    <dbReference type="NCBI Taxonomy" id="1544735"/>
    <lineage>
        <taxon>Bacteria</taxon>
        <taxon>Bacillati</taxon>
        <taxon>Actinomycetota</taxon>
        <taxon>Actinomycetes</taxon>
        <taxon>Micromonosporales</taxon>
        <taxon>Micromonosporaceae</taxon>
        <taxon>Plantactinospora</taxon>
    </lineage>
</organism>
<name>A0ABU7RMT4_9ACTN</name>
<gene>
    <name evidence="3" type="ORF">V1633_04685</name>
</gene>
<evidence type="ECO:0000313" key="4">
    <source>
        <dbReference type="Proteomes" id="UP001332243"/>
    </source>
</evidence>
<feature type="compositionally biased region" description="Low complexity" evidence="1">
    <location>
        <begin position="239"/>
        <end position="253"/>
    </location>
</feature>
<evidence type="ECO:0000313" key="3">
    <source>
        <dbReference type="EMBL" id="MEE6257788.1"/>
    </source>
</evidence>
<feature type="compositionally biased region" description="Basic and acidic residues" evidence="1">
    <location>
        <begin position="296"/>
        <end position="310"/>
    </location>
</feature>
<proteinExistence type="predicted"/>
<evidence type="ECO:0000256" key="2">
    <source>
        <dbReference type="SAM" id="Phobius"/>
    </source>
</evidence>
<protein>
    <recommendedName>
        <fullName evidence="5">Lipopolysaccharide biosynthesis protein</fullName>
    </recommendedName>
</protein>
<keyword evidence="2" id="KW-0472">Membrane</keyword>
<reference evidence="3 4" key="1">
    <citation type="submission" date="2024-01" db="EMBL/GenBank/DDBJ databases">
        <title>Genome insights into Plantactinospora sonchi sp. nov.</title>
        <authorList>
            <person name="Wang L."/>
        </authorList>
    </citation>
    <scope>NUCLEOTIDE SEQUENCE [LARGE SCALE GENOMIC DNA]</scope>
    <source>
        <strain evidence="3 4">NEAU-QY2</strain>
    </source>
</reference>
<keyword evidence="4" id="KW-1185">Reference proteome</keyword>